<dbReference type="RefSeq" id="WP_054822483.1">
    <property type="nucleotide sequence ID" value="NZ_CP033138.1"/>
</dbReference>
<gene>
    <name evidence="3" type="ORF">APZ19_24765</name>
    <name evidence="2" type="ORF">D0812_28325</name>
</gene>
<feature type="transmembrane region" description="Helical" evidence="1">
    <location>
        <begin position="6"/>
        <end position="23"/>
    </location>
</feature>
<name>A0AAP9GHW1_9VIBR</name>
<keyword evidence="4" id="KW-1185">Reference proteome</keyword>
<accession>A0AAP9GHW1</accession>
<proteinExistence type="predicted"/>
<evidence type="ECO:0000256" key="1">
    <source>
        <dbReference type="SAM" id="Phobius"/>
    </source>
</evidence>
<dbReference type="AlphaFoldDB" id="A0AAP9GHW1"/>
<reference evidence="3 5" key="1">
    <citation type="journal article" date="2015" name="Genome Announc.">
        <title>Draft Genome Sequence of Vibrio owensii Strain SH-14, Which Causes Shrimp Acute Hepatopancreatic Necrosis Disease.</title>
        <authorList>
            <person name="Liu L."/>
            <person name="Xiao J."/>
            <person name="Xia X."/>
            <person name="Pan Y."/>
            <person name="Yan S."/>
            <person name="Wang Y."/>
        </authorList>
    </citation>
    <scope>NUCLEOTIDE SEQUENCE [LARGE SCALE GENOMIC DNA]</scope>
    <source>
        <strain evidence="3 5">SH14</strain>
    </source>
</reference>
<reference evidence="3" key="3">
    <citation type="submission" date="2019-11" db="EMBL/GenBank/DDBJ databases">
        <title>Complete genome sequence of Vibrio owensii SH-14 isolated from shrimp with acute hepatopancreatic necrosis diease.</title>
        <authorList>
            <person name="Liang X."/>
            <person name="Wang Y."/>
        </authorList>
    </citation>
    <scope>NUCLEOTIDE SEQUENCE</scope>
    <source>
        <strain evidence="3">SH14</strain>
    </source>
</reference>
<dbReference type="Proteomes" id="UP000272136">
    <property type="component" value="Chromosome 2"/>
</dbReference>
<evidence type="ECO:0000313" key="5">
    <source>
        <dbReference type="Proteomes" id="UP000390336"/>
    </source>
</evidence>
<keyword evidence="1" id="KW-1133">Transmembrane helix</keyword>
<dbReference type="Proteomes" id="UP000390336">
    <property type="component" value="Chromosome 2"/>
</dbReference>
<keyword evidence="1" id="KW-0472">Membrane</keyword>
<organism evidence="3 5">
    <name type="scientific">Vibrio owensii</name>
    <dbReference type="NCBI Taxonomy" id="696485"/>
    <lineage>
        <taxon>Bacteria</taxon>
        <taxon>Pseudomonadati</taxon>
        <taxon>Pseudomonadota</taxon>
        <taxon>Gammaproteobacteria</taxon>
        <taxon>Vibrionales</taxon>
        <taxon>Vibrionaceae</taxon>
        <taxon>Vibrio</taxon>
    </lineage>
</organism>
<feature type="transmembrane region" description="Helical" evidence="1">
    <location>
        <begin position="35"/>
        <end position="57"/>
    </location>
</feature>
<feature type="transmembrane region" description="Helical" evidence="1">
    <location>
        <begin position="109"/>
        <end position="130"/>
    </location>
</feature>
<dbReference type="EMBL" id="CP045860">
    <property type="protein sequence ID" value="QGH50294.1"/>
    <property type="molecule type" value="Genomic_DNA"/>
</dbReference>
<evidence type="ECO:0000313" key="2">
    <source>
        <dbReference type="EMBL" id="AYO18243.1"/>
    </source>
</evidence>
<protein>
    <submittedName>
        <fullName evidence="3">Uncharacterized protein</fullName>
    </submittedName>
</protein>
<dbReference type="EMBL" id="CP033138">
    <property type="protein sequence ID" value="AYO18243.1"/>
    <property type="molecule type" value="Genomic_DNA"/>
</dbReference>
<sequence>MFLLLILPILVSGFLVCHIHPFYRYKVHRYEGQYLYLKSANLGMMCLFIALGLVLIINRYAYFFAAITHVAPIKWLPDALLAQTPYEFTSNLLYELDAFTNQEVINLTWVTMITFSMLLVPVFWSLLAYIKYCIRYMTFSPKERLNARVFSDSSLDDFLFKSALEKGDKMVMLTLSDRRLYVGKVLSLGEPNEAEGLNQEISIKPVMSGYRDKGTLEVHFTKHYANSDANAVTIIKQDLISSACAFSFATYEKLHRKG</sequence>
<reference evidence="2 4" key="2">
    <citation type="submission" date="2018-10" db="EMBL/GenBank/DDBJ databases">
        <title>Whole Genome of Vibrio owensii strain 170502, isolated from Acute Hepatopancreatic Necrosis Disease (AHPND) shrimp.</title>
        <authorList>
            <person name="Yan M."/>
            <person name="Wang X."/>
            <person name="Wang Y."/>
        </authorList>
    </citation>
    <scope>NUCLEOTIDE SEQUENCE [LARGE SCALE GENOMIC DNA]</scope>
    <source>
        <strain evidence="2 4">1700302</strain>
    </source>
</reference>
<evidence type="ECO:0000313" key="4">
    <source>
        <dbReference type="Proteomes" id="UP000272136"/>
    </source>
</evidence>
<keyword evidence="1" id="KW-0812">Transmembrane</keyword>
<evidence type="ECO:0000313" key="3">
    <source>
        <dbReference type="EMBL" id="QGH50294.1"/>
    </source>
</evidence>